<accession>A0A7Z0EBT5</accession>
<dbReference type="InterPro" id="IPR036679">
    <property type="entry name" value="FlgN-like_sf"/>
</dbReference>
<dbReference type="Pfam" id="PF05130">
    <property type="entry name" value="FlgN"/>
    <property type="match status" value="1"/>
</dbReference>
<evidence type="ECO:0000256" key="2">
    <source>
        <dbReference type="SAM" id="Coils"/>
    </source>
</evidence>
<feature type="compositionally biased region" description="Polar residues" evidence="3">
    <location>
        <begin position="142"/>
        <end position="151"/>
    </location>
</feature>
<feature type="region of interest" description="Disordered" evidence="3">
    <location>
        <begin position="142"/>
        <end position="161"/>
    </location>
</feature>
<dbReference type="SUPFAM" id="SSF140566">
    <property type="entry name" value="FlgN-like"/>
    <property type="match status" value="1"/>
</dbReference>
<dbReference type="AlphaFoldDB" id="A0A7Z0EBT5"/>
<name>A0A7Z0EBT5_9MICO</name>
<protein>
    <submittedName>
        <fullName evidence="4">HAMP domain-containing protein</fullName>
    </submittedName>
</protein>
<evidence type="ECO:0000313" key="4">
    <source>
        <dbReference type="EMBL" id="NYJ18783.1"/>
    </source>
</evidence>
<evidence type="ECO:0000313" key="5">
    <source>
        <dbReference type="Proteomes" id="UP000537260"/>
    </source>
</evidence>
<evidence type="ECO:0000256" key="3">
    <source>
        <dbReference type="SAM" id="MobiDB-lite"/>
    </source>
</evidence>
<dbReference type="GO" id="GO:0044780">
    <property type="term" value="P:bacterial-type flagellum assembly"/>
    <property type="evidence" value="ECO:0007669"/>
    <property type="project" value="InterPro"/>
</dbReference>
<dbReference type="RefSeq" id="WP_179577646.1">
    <property type="nucleotide sequence ID" value="NZ_JACCFM010000001.1"/>
</dbReference>
<evidence type="ECO:0000256" key="1">
    <source>
        <dbReference type="ARBA" id="ARBA00022795"/>
    </source>
</evidence>
<gene>
    <name evidence="4" type="ORF">HNR05_000574</name>
</gene>
<feature type="coiled-coil region" evidence="2">
    <location>
        <begin position="102"/>
        <end position="129"/>
    </location>
</feature>
<reference evidence="4 5" key="1">
    <citation type="submission" date="2020-07" db="EMBL/GenBank/DDBJ databases">
        <title>Sequencing the genomes of 1000 actinobacteria strains.</title>
        <authorList>
            <person name="Klenk H.-P."/>
        </authorList>
    </citation>
    <scope>NUCLEOTIDE SEQUENCE [LARGE SCALE GENOMIC DNA]</scope>
    <source>
        <strain evidence="4 5">LI1</strain>
    </source>
</reference>
<keyword evidence="1" id="KW-1005">Bacterial flagellum biogenesis</keyword>
<feature type="compositionally biased region" description="Basic and acidic residues" evidence="3">
    <location>
        <begin position="152"/>
        <end position="161"/>
    </location>
</feature>
<proteinExistence type="predicted"/>
<comment type="caution">
    <text evidence="4">The sequence shown here is derived from an EMBL/GenBank/DDBJ whole genome shotgun (WGS) entry which is preliminary data.</text>
</comment>
<dbReference type="Gene3D" id="1.20.58.300">
    <property type="entry name" value="FlgN-like"/>
    <property type="match status" value="1"/>
</dbReference>
<dbReference type="Proteomes" id="UP000537260">
    <property type="component" value="Unassembled WGS sequence"/>
</dbReference>
<organism evidence="4 5">
    <name type="scientific">Glaciibacter psychrotolerans</name>
    <dbReference type="NCBI Taxonomy" id="670054"/>
    <lineage>
        <taxon>Bacteria</taxon>
        <taxon>Bacillati</taxon>
        <taxon>Actinomycetota</taxon>
        <taxon>Actinomycetes</taxon>
        <taxon>Micrococcales</taxon>
        <taxon>Microbacteriaceae</taxon>
        <taxon>Glaciibacter</taxon>
    </lineage>
</organism>
<dbReference type="InterPro" id="IPR007809">
    <property type="entry name" value="FlgN-like"/>
</dbReference>
<keyword evidence="5" id="KW-1185">Reference proteome</keyword>
<keyword evidence="2" id="KW-0175">Coiled coil</keyword>
<dbReference type="EMBL" id="JACCFM010000001">
    <property type="protein sequence ID" value="NYJ18783.1"/>
    <property type="molecule type" value="Genomic_DNA"/>
</dbReference>
<sequence>MSIHELSALLWKERELLELLVYKLEVERLLLTSGKTRWIGRASEEIEQVTTRLRSLGLARTVEVAAIAREWATCEDATLRELVAAAPSEIWSELLDGHLTGLQQLANQIRELRDSNEQLLRAASRSTQETLASAHLSASTYDAHGNSASHDMTSRLVDKDI</sequence>